<evidence type="ECO:0000256" key="7">
    <source>
        <dbReference type="ARBA" id="ARBA00022801"/>
    </source>
</evidence>
<dbReference type="GO" id="GO:0006281">
    <property type="term" value="P:DNA repair"/>
    <property type="evidence" value="ECO:0007669"/>
    <property type="project" value="UniProtKB-KW"/>
</dbReference>
<evidence type="ECO:0000256" key="5">
    <source>
        <dbReference type="ARBA" id="ARBA00022759"/>
    </source>
</evidence>
<keyword evidence="6" id="KW-0227">DNA damage</keyword>
<dbReference type="Proteomes" id="UP001160483">
    <property type="component" value="Unassembled WGS sequence"/>
</dbReference>
<keyword evidence="7" id="KW-0378">Hydrolase</keyword>
<dbReference type="EMBL" id="CAKKTJ010000121">
    <property type="protein sequence ID" value="CAH0475147.1"/>
    <property type="molecule type" value="Genomic_DNA"/>
</dbReference>
<evidence type="ECO:0000313" key="14">
    <source>
        <dbReference type="EMBL" id="CAH0475147.1"/>
    </source>
</evidence>
<organism evidence="14 15">
    <name type="scientific">Peronospora belbahrii</name>
    <dbReference type="NCBI Taxonomy" id="622444"/>
    <lineage>
        <taxon>Eukaryota</taxon>
        <taxon>Sar</taxon>
        <taxon>Stramenopiles</taxon>
        <taxon>Oomycota</taxon>
        <taxon>Peronosporomycetes</taxon>
        <taxon>Peronosporales</taxon>
        <taxon>Peronosporaceae</taxon>
        <taxon>Peronospora</taxon>
    </lineage>
</organism>
<dbReference type="AlphaFoldDB" id="A0AAU9KLI0"/>
<keyword evidence="10" id="KW-0234">DNA repair</keyword>
<evidence type="ECO:0000256" key="10">
    <source>
        <dbReference type="ARBA" id="ARBA00023204"/>
    </source>
</evidence>
<keyword evidence="3" id="KW-0540">Nuclease</keyword>
<reference evidence="14" key="1">
    <citation type="submission" date="2021-11" db="EMBL/GenBank/DDBJ databases">
        <authorList>
            <person name="Islam A."/>
            <person name="Islam S."/>
            <person name="Flora M.S."/>
            <person name="Rahman M."/>
            <person name="Ziaur R.M."/>
            <person name="Epstein J.H."/>
            <person name="Hassan M."/>
            <person name="Klassen M."/>
            <person name="Woodard K."/>
            <person name="Webb A."/>
            <person name="Webby R.J."/>
            <person name="El Zowalaty M.E."/>
        </authorList>
    </citation>
    <scope>NUCLEOTIDE SEQUENCE</scope>
    <source>
        <strain evidence="14">Pbs3</strain>
    </source>
</reference>
<keyword evidence="9" id="KW-0233">DNA recombination</keyword>
<keyword evidence="11" id="KW-0539">Nucleus</keyword>
<evidence type="ECO:0000256" key="13">
    <source>
        <dbReference type="SAM" id="MobiDB-lite"/>
    </source>
</evidence>
<evidence type="ECO:0000256" key="3">
    <source>
        <dbReference type="ARBA" id="ARBA00022722"/>
    </source>
</evidence>
<evidence type="ECO:0000313" key="15">
    <source>
        <dbReference type="Proteomes" id="UP001160483"/>
    </source>
</evidence>
<gene>
    <name evidence="14" type="ORF">PBS003_LOCUS1978</name>
</gene>
<dbReference type="GO" id="GO:0006310">
    <property type="term" value="P:DNA recombination"/>
    <property type="evidence" value="ECO:0007669"/>
    <property type="project" value="UniProtKB-KW"/>
</dbReference>
<evidence type="ECO:0000256" key="8">
    <source>
        <dbReference type="ARBA" id="ARBA00022842"/>
    </source>
</evidence>
<comment type="cofactor">
    <cofactor evidence="1">
        <name>Mg(2+)</name>
        <dbReference type="ChEBI" id="CHEBI:18420"/>
    </cofactor>
</comment>
<evidence type="ECO:0000256" key="4">
    <source>
        <dbReference type="ARBA" id="ARBA00022723"/>
    </source>
</evidence>
<evidence type="ECO:0008006" key="16">
    <source>
        <dbReference type="Google" id="ProtNLM"/>
    </source>
</evidence>
<dbReference type="InterPro" id="IPR042530">
    <property type="entry name" value="EME1/EME2_C"/>
</dbReference>
<sequence length="466" mass="51964">MSTTPSKYARSRSRDSIEDDEDDHILDEMLIELGIPANKKMTKDVSVEVIELITPPRNSPPAKKRKQSDGLSYVDLTTSPLSPCPSSIDGNIPTILHTAEEEEATVDEEQQQDEISFSYSPSECPPSFVYSPENSSSSSSLEVLSPHSSFNCPATTEDFDDRARILKKRSLPRRSRAVRGKSGGSTAAVVAVVQMEKSLDTSVAGESIRDALKNHVYKGKPVPYTVATALDCIVPGVIRWERRGSGTSSYSCAIYYEAGECLKLLQKQSYMELVHAVQYLQTLVPKTQGHQTEVKEESSKFFIIVEGMDRALIELKRQQKQKKRICFGAHTKFTSDLNATADYIALLTRELVVASSRVSALEEFLEAVPRHNSFRVTHTGSIESSCANTWLRMLQVIPGVSEDKAQCLLDHFPTFDSLMQAYRDPNLSRAQKQDLVADKLNDVRIQRALSKRIYTVFCEENPDALI</sequence>
<protein>
    <recommendedName>
        <fullName evidence="16">ERCC4 domain-containing protein</fullName>
    </recommendedName>
</protein>
<keyword evidence="4" id="KW-0479">Metal-binding</keyword>
<dbReference type="GO" id="GO:0046872">
    <property type="term" value="F:metal ion binding"/>
    <property type="evidence" value="ECO:0007669"/>
    <property type="project" value="UniProtKB-KW"/>
</dbReference>
<keyword evidence="12" id="KW-0469">Meiosis</keyword>
<feature type="region of interest" description="Disordered" evidence="13">
    <location>
        <begin position="1"/>
        <end position="21"/>
    </location>
</feature>
<dbReference type="PANTHER" id="PTHR21077:SF5">
    <property type="entry name" value="CROSSOVER JUNCTION ENDONUCLEASE MMS4"/>
    <property type="match status" value="1"/>
</dbReference>
<keyword evidence="5" id="KW-0255">Endonuclease</keyword>
<accession>A0AAU9KLI0</accession>
<dbReference type="InterPro" id="IPR033310">
    <property type="entry name" value="Mms4/EME1/EME2"/>
</dbReference>
<evidence type="ECO:0000256" key="6">
    <source>
        <dbReference type="ARBA" id="ARBA00022763"/>
    </source>
</evidence>
<comment type="subcellular location">
    <subcellularLocation>
        <location evidence="2">Nucleus</location>
    </subcellularLocation>
</comment>
<evidence type="ECO:0000256" key="1">
    <source>
        <dbReference type="ARBA" id="ARBA00001946"/>
    </source>
</evidence>
<dbReference type="GO" id="GO:0048476">
    <property type="term" value="C:Holliday junction resolvase complex"/>
    <property type="evidence" value="ECO:0007669"/>
    <property type="project" value="InterPro"/>
</dbReference>
<dbReference type="PANTHER" id="PTHR21077">
    <property type="entry name" value="EME1 PROTEIN"/>
    <property type="match status" value="1"/>
</dbReference>
<dbReference type="GO" id="GO:0005634">
    <property type="term" value="C:nucleus"/>
    <property type="evidence" value="ECO:0007669"/>
    <property type="project" value="UniProtKB-SubCell"/>
</dbReference>
<dbReference type="GO" id="GO:0016787">
    <property type="term" value="F:hydrolase activity"/>
    <property type="evidence" value="ECO:0007669"/>
    <property type="project" value="UniProtKB-KW"/>
</dbReference>
<proteinExistence type="predicted"/>
<dbReference type="Gene3D" id="1.10.150.670">
    <property type="entry name" value="Crossover junction endonuclease EME1, DNA-binding domain"/>
    <property type="match status" value="1"/>
</dbReference>
<keyword evidence="8" id="KW-0460">Magnesium</keyword>
<evidence type="ECO:0000256" key="12">
    <source>
        <dbReference type="ARBA" id="ARBA00023254"/>
    </source>
</evidence>
<name>A0AAU9KLI0_9STRA</name>
<dbReference type="GO" id="GO:0051321">
    <property type="term" value="P:meiotic cell cycle"/>
    <property type="evidence" value="ECO:0007669"/>
    <property type="project" value="UniProtKB-KW"/>
</dbReference>
<evidence type="ECO:0000256" key="9">
    <source>
        <dbReference type="ARBA" id="ARBA00023172"/>
    </source>
</evidence>
<evidence type="ECO:0000256" key="11">
    <source>
        <dbReference type="ARBA" id="ARBA00023242"/>
    </source>
</evidence>
<dbReference type="GO" id="GO:0004519">
    <property type="term" value="F:endonuclease activity"/>
    <property type="evidence" value="ECO:0007669"/>
    <property type="project" value="UniProtKB-KW"/>
</dbReference>
<comment type="caution">
    <text evidence="14">The sequence shown here is derived from an EMBL/GenBank/DDBJ whole genome shotgun (WGS) entry which is preliminary data.</text>
</comment>
<evidence type="ECO:0000256" key="2">
    <source>
        <dbReference type="ARBA" id="ARBA00004123"/>
    </source>
</evidence>